<comment type="catalytic activity">
    <reaction evidence="13">
        <text>a 1,2-diacyl-sn-glycero-3-phosphoethanolamine(out) + ATP + H2O = a 1,2-diacyl-sn-glycero-3-phosphoethanolamine(in) + ADP + phosphate + H(+)</text>
        <dbReference type="Rhea" id="RHEA:66132"/>
        <dbReference type="ChEBI" id="CHEBI:15377"/>
        <dbReference type="ChEBI" id="CHEBI:15378"/>
        <dbReference type="ChEBI" id="CHEBI:30616"/>
        <dbReference type="ChEBI" id="CHEBI:43474"/>
        <dbReference type="ChEBI" id="CHEBI:64612"/>
        <dbReference type="ChEBI" id="CHEBI:456216"/>
    </reaction>
    <physiologicalReaction direction="left-to-right" evidence="13">
        <dbReference type="Rhea" id="RHEA:66133"/>
    </physiologicalReaction>
</comment>
<dbReference type="SUPFAM" id="SSF81660">
    <property type="entry name" value="Metal cation-transporting ATPase, ATP-binding domain N"/>
    <property type="match status" value="1"/>
</dbReference>
<dbReference type="InterPro" id="IPR036412">
    <property type="entry name" value="HAD-like_sf"/>
</dbReference>
<dbReference type="InterPro" id="IPR044492">
    <property type="entry name" value="P_typ_ATPase_HD_dom"/>
</dbReference>
<feature type="binding site" evidence="15">
    <location>
        <position position="773"/>
    </location>
    <ligand>
        <name>ATP</name>
        <dbReference type="ChEBI" id="CHEBI:30616"/>
    </ligand>
</feature>
<dbReference type="GO" id="GO:0045332">
    <property type="term" value="P:phospholipid translocation"/>
    <property type="evidence" value="ECO:0007669"/>
    <property type="project" value="TreeGrafter"/>
</dbReference>
<protein>
    <recommendedName>
        <fullName evidence="17">Phospholipid-transporting ATPase</fullName>
        <ecNumber evidence="17">7.6.2.1</ecNumber>
    </recommendedName>
</protein>
<keyword evidence="9 17" id="KW-1278">Translocase</keyword>
<dbReference type="PANTHER" id="PTHR24092">
    <property type="entry name" value="PROBABLE PHOSPHOLIPID-TRANSPORTING ATPASE"/>
    <property type="match status" value="1"/>
</dbReference>
<dbReference type="InterPro" id="IPR059000">
    <property type="entry name" value="ATPase_P-type_domA"/>
</dbReference>
<reference evidence="22 23" key="2">
    <citation type="submission" date="2016-08" db="EMBL/GenBank/DDBJ databases">
        <title>Pervasive Adenine N6-methylation of Active Genes in Fungi.</title>
        <authorList>
            <consortium name="DOE Joint Genome Institute"/>
            <person name="Mondo S.J."/>
            <person name="Dannebaum R.O."/>
            <person name="Kuo R.C."/>
            <person name="Labutti K."/>
            <person name="Haridas S."/>
            <person name="Kuo A."/>
            <person name="Salamov A."/>
            <person name="Ahrendt S.R."/>
            <person name="Lipzen A."/>
            <person name="Sullivan W."/>
            <person name="Andreopoulos W.B."/>
            <person name="Clum A."/>
            <person name="Lindquist E."/>
            <person name="Daum C."/>
            <person name="Ramamoorthy G.K."/>
            <person name="Gryganskyi A."/>
            <person name="Culley D."/>
            <person name="Magnuson J.K."/>
            <person name="James T.Y."/>
            <person name="O'Malley M.A."/>
            <person name="Stajich J.E."/>
            <person name="Spatafora J.W."/>
            <person name="Visel A."/>
            <person name="Grigoriev I.V."/>
        </authorList>
    </citation>
    <scope>NUCLEOTIDE SEQUENCE [LARGE SCALE GENOMIC DNA]</scope>
    <source>
        <strain evidence="22 23">S4</strain>
    </source>
</reference>
<dbReference type="SFLD" id="SFLDF00027">
    <property type="entry name" value="p-type_atpase"/>
    <property type="match status" value="1"/>
</dbReference>
<feature type="binding site" evidence="15">
    <location>
        <position position="1088"/>
    </location>
    <ligand>
        <name>ATP</name>
        <dbReference type="ChEBI" id="CHEBI:30616"/>
    </ligand>
</feature>
<evidence type="ECO:0000313" key="23">
    <source>
        <dbReference type="Proteomes" id="UP000193944"/>
    </source>
</evidence>
<feature type="binding site" evidence="15">
    <location>
        <position position="1042"/>
    </location>
    <ligand>
        <name>ATP</name>
        <dbReference type="ChEBI" id="CHEBI:30616"/>
    </ligand>
</feature>
<evidence type="ECO:0000259" key="21">
    <source>
        <dbReference type="Pfam" id="PF16212"/>
    </source>
</evidence>
<comment type="catalytic activity">
    <reaction evidence="12 17">
        <text>ATP + H2O + phospholipidSide 1 = ADP + phosphate + phospholipidSide 2.</text>
        <dbReference type="EC" id="7.6.2.1"/>
    </reaction>
</comment>
<dbReference type="PRINTS" id="PR00119">
    <property type="entry name" value="CATATPASE"/>
</dbReference>
<keyword evidence="10 17" id="KW-1133">Transmembrane helix</keyword>
<dbReference type="SUPFAM" id="SSF81653">
    <property type="entry name" value="Calcium ATPase, transduction domain A"/>
    <property type="match status" value="1"/>
</dbReference>
<dbReference type="EMBL" id="MCFG01000073">
    <property type="protein sequence ID" value="ORX83416.1"/>
    <property type="molecule type" value="Genomic_DNA"/>
</dbReference>
<feature type="binding site" evidence="15">
    <location>
        <position position="1087"/>
    </location>
    <ligand>
        <name>ATP</name>
        <dbReference type="ChEBI" id="CHEBI:30616"/>
    </ligand>
</feature>
<feature type="binding site" evidence="16">
    <location>
        <position position="1084"/>
    </location>
    <ligand>
        <name>Mg(2+)</name>
        <dbReference type="ChEBI" id="CHEBI:18420"/>
    </ligand>
</feature>
<feature type="region of interest" description="Disordered" evidence="18">
    <location>
        <begin position="586"/>
        <end position="627"/>
    </location>
</feature>
<keyword evidence="8 16" id="KW-0460">Magnesium</keyword>
<evidence type="ECO:0000256" key="15">
    <source>
        <dbReference type="PIRSR" id="PIRSR606539-2"/>
    </source>
</evidence>
<dbReference type="Pfam" id="PF16209">
    <property type="entry name" value="PhoLip_ATPase_N"/>
    <property type="match status" value="1"/>
</dbReference>
<evidence type="ECO:0000256" key="2">
    <source>
        <dbReference type="ARBA" id="ARBA00004308"/>
    </source>
</evidence>
<dbReference type="Gene3D" id="3.40.50.1000">
    <property type="entry name" value="HAD superfamily/HAD-like"/>
    <property type="match status" value="2"/>
</dbReference>
<keyword evidence="5 16" id="KW-0479">Metal-binding</keyword>
<feature type="transmembrane region" description="Helical" evidence="17">
    <location>
        <begin position="1232"/>
        <end position="1252"/>
    </location>
</feature>
<keyword evidence="4 17" id="KW-0812">Transmembrane</keyword>
<dbReference type="PANTHER" id="PTHR24092:SF174">
    <property type="entry name" value="PHOSPHOLIPID-TRANSPORTING ATPASE DNF3-RELATED"/>
    <property type="match status" value="1"/>
</dbReference>
<dbReference type="Proteomes" id="UP000193944">
    <property type="component" value="Unassembled WGS sequence"/>
</dbReference>
<dbReference type="GO" id="GO:0005524">
    <property type="term" value="F:ATP binding"/>
    <property type="evidence" value="ECO:0007669"/>
    <property type="project" value="UniProtKB-UniRule"/>
</dbReference>
<feature type="region of interest" description="Disordered" evidence="18">
    <location>
        <begin position="1"/>
        <end position="33"/>
    </location>
</feature>
<feature type="binding site" evidence="15">
    <location>
        <position position="916"/>
    </location>
    <ligand>
        <name>ATP</name>
        <dbReference type="ChEBI" id="CHEBI:30616"/>
    </ligand>
</feature>
<dbReference type="GO" id="GO:0000287">
    <property type="term" value="F:magnesium ion binding"/>
    <property type="evidence" value="ECO:0007669"/>
    <property type="project" value="UniProtKB-UniRule"/>
</dbReference>
<evidence type="ECO:0000256" key="17">
    <source>
        <dbReference type="RuleBase" id="RU362033"/>
    </source>
</evidence>
<feature type="binding site" evidence="15">
    <location>
        <position position="1048"/>
    </location>
    <ligand>
        <name>ATP</name>
        <dbReference type="ChEBI" id="CHEBI:30616"/>
    </ligand>
</feature>
<feature type="domain" description="P-type ATPase C-terminal" evidence="21">
    <location>
        <begin position="1110"/>
        <end position="1389"/>
    </location>
</feature>
<dbReference type="GO" id="GO:0005886">
    <property type="term" value="C:plasma membrane"/>
    <property type="evidence" value="ECO:0007669"/>
    <property type="project" value="TreeGrafter"/>
</dbReference>
<comment type="cofactor">
    <cofactor evidence="16">
        <name>Mg(2+)</name>
        <dbReference type="ChEBI" id="CHEBI:18420"/>
    </cofactor>
</comment>
<evidence type="ECO:0000256" key="11">
    <source>
        <dbReference type="ARBA" id="ARBA00023136"/>
    </source>
</evidence>
<evidence type="ECO:0000256" key="14">
    <source>
        <dbReference type="PIRSR" id="PIRSR606539-1"/>
    </source>
</evidence>
<evidence type="ECO:0000256" key="16">
    <source>
        <dbReference type="PIRSR" id="PIRSR606539-3"/>
    </source>
</evidence>
<evidence type="ECO:0000256" key="18">
    <source>
        <dbReference type="SAM" id="MobiDB-lite"/>
    </source>
</evidence>
<dbReference type="STRING" id="1754192.A0A1Y1XD99"/>
<feature type="domain" description="P-type ATPase N-terminal" evidence="20">
    <location>
        <begin position="174"/>
        <end position="235"/>
    </location>
</feature>
<dbReference type="GO" id="GO:0006892">
    <property type="term" value="P:post-Golgi vesicle-mediated transport"/>
    <property type="evidence" value="ECO:0007669"/>
    <property type="project" value="TreeGrafter"/>
</dbReference>
<dbReference type="Pfam" id="PF16212">
    <property type="entry name" value="PhoLip_ATPase_C"/>
    <property type="match status" value="1"/>
</dbReference>
<dbReference type="SUPFAM" id="SSF56784">
    <property type="entry name" value="HAD-like"/>
    <property type="match status" value="1"/>
</dbReference>
<comment type="caution">
    <text evidence="22">The sequence shown here is derived from an EMBL/GenBank/DDBJ whole genome shotgun (WGS) entry which is preliminary data.</text>
</comment>
<evidence type="ECO:0000256" key="1">
    <source>
        <dbReference type="ARBA" id="ARBA00004141"/>
    </source>
</evidence>
<feature type="transmembrane region" description="Helical" evidence="17">
    <location>
        <begin position="1324"/>
        <end position="1345"/>
    </location>
</feature>
<dbReference type="EC" id="7.6.2.1" evidence="17"/>
<dbReference type="InterPro" id="IPR023214">
    <property type="entry name" value="HAD_sf"/>
</dbReference>
<feature type="binding site" evidence="15">
    <location>
        <position position="559"/>
    </location>
    <ligand>
        <name>ATP</name>
        <dbReference type="ChEBI" id="CHEBI:30616"/>
    </ligand>
</feature>
<evidence type="ECO:0000256" key="9">
    <source>
        <dbReference type="ARBA" id="ARBA00022967"/>
    </source>
</evidence>
<feature type="binding site" evidence="15">
    <location>
        <position position="558"/>
    </location>
    <ligand>
        <name>ATP</name>
        <dbReference type="ChEBI" id="CHEBI:30616"/>
    </ligand>
</feature>
<comment type="similarity">
    <text evidence="3 17">Belongs to the cation transport ATPase (P-type) (TC 3.A.3) family. Type IV subfamily.</text>
</comment>
<feature type="binding site" evidence="15">
    <location>
        <position position="918"/>
    </location>
    <ligand>
        <name>ATP</name>
        <dbReference type="ChEBI" id="CHEBI:30616"/>
    </ligand>
</feature>
<evidence type="ECO:0000256" key="12">
    <source>
        <dbReference type="ARBA" id="ARBA00034036"/>
    </source>
</evidence>
<keyword evidence="23" id="KW-1185">Reference proteome</keyword>
<feature type="binding site" evidence="16">
    <location>
        <position position="560"/>
    </location>
    <ligand>
        <name>Mg(2+)</name>
        <dbReference type="ChEBI" id="CHEBI:18420"/>
    </ligand>
</feature>
<dbReference type="GO" id="GO:0016887">
    <property type="term" value="F:ATP hydrolysis activity"/>
    <property type="evidence" value="ECO:0007669"/>
    <property type="project" value="InterPro"/>
</dbReference>
<evidence type="ECO:0000256" key="8">
    <source>
        <dbReference type="ARBA" id="ARBA00022842"/>
    </source>
</evidence>
<proteinExistence type="inferred from homology"/>
<feature type="transmembrane region" description="Helical" evidence="17">
    <location>
        <begin position="1174"/>
        <end position="1194"/>
    </location>
</feature>
<feature type="domain" description="P-type ATPase A" evidence="19">
    <location>
        <begin position="278"/>
        <end position="335"/>
    </location>
</feature>
<evidence type="ECO:0000313" key="22">
    <source>
        <dbReference type="EMBL" id="ORX83416.1"/>
    </source>
</evidence>
<feature type="region of interest" description="Disordered" evidence="18">
    <location>
        <begin position="84"/>
        <end position="110"/>
    </location>
</feature>
<dbReference type="InterPro" id="IPR018303">
    <property type="entry name" value="ATPase_P-typ_P_site"/>
</dbReference>
<reference evidence="22 23" key="1">
    <citation type="submission" date="2016-08" db="EMBL/GenBank/DDBJ databases">
        <title>A Parts List for Fungal Cellulosomes Revealed by Comparative Genomics.</title>
        <authorList>
            <consortium name="DOE Joint Genome Institute"/>
            <person name="Haitjema C.H."/>
            <person name="Gilmore S.P."/>
            <person name="Henske J.K."/>
            <person name="Solomon K.V."/>
            <person name="De Groot R."/>
            <person name="Kuo A."/>
            <person name="Mondo S.J."/>
            <person name="Salamov A.A."/>
            <person name="Labutti K."/>
            <person name="Zhao Z."/>
            <person name="Chiniquy J."/>
            <person name="Barry K."/>
            <person name="Brewer H.M."/>
            <person name="Purvine S.O."/>
            <person name="Wright A.T."/>
            <person name="Boxma B."/>
            <person name="Van Alen T."/>
            <person name="Hackstein J.H."/>
            <person name="Baker S.E."/>
            <person name="Grigoriev I.V."/>
            <person name="O'Malley M.A."/>
        </authorList>
    </citation>
    <scope>NUCLEOTIDE SEQUENCE [LARGE SCALE GENOMIC DNA]</scope>
    <source>
        <strain evidence="22 23">S4</strain>
    </source>
</reference>
<feature type="binding site" evidence="16">
    <location>
        <position position="558"/>
    </location>
    <ligand>
        <name>Mg(2+)</name>
        <dbReference type="ChEBI" id="CHEBI:18420"/>
    </ligand>
</feature>
<accession>A0A1Y1XD99</accession>
<dbReference type="InterPro" id="IPR006539">
    <property type="entry name" value="P-type_ATPase_IV"/>
</dbReference>
<feature type="binding site" evidence="15">
    <location>
        <position position="560"/>
    </location>
    <ligand>
        <name>ATP</name>
        <dbReference type="ChEBI" id="CHEBI:30616"/>
    </ligand>
</feature>
<dbReference type="NCBIfam" id="TIGR01652">
    <property type="entry name" value="ATPase-Plipid"/>
    <property type="match status" value="1"/>
</dbReference>
<evidence type="ECO:0000256" key="3">
    <source>
        <dbReference type="ARBA" id="ARBA00008109"/>
    </source>
</evidence>
<feature type="transmembrane region" description="Helical" evidence="17">
    <location>
        <begin position="441"/>
        <end position="463"/>
    </location>
</feature>
<evidence type="ECO:0000256" key="4">
    <source>
        <dbReference type="ARBA" id="ARBA00022692"/>
    </source>
</evidence>
<feature type="transmembrane region" description="Helical" evidence="17">
    <location>
        <begin position="1296"/>
        <end position="1317"/>
    </location>
</feature>
<feature type="binding site" evidence="15">
    <location>
        <position position="917"/>
    </location>
    <ligand>
        <name>ATP</name>
        <dbReference type="ChEBI" id="CHEBI:30616"/>
    </ligand>
</feature>
<keyword evidence="6 15" id="KW-0547">Nucleotide-binding</keyword>
<comment type="subcellular location">
    <subcellularLocation>
        <location evidence="2">Endomembrane system</location>
    </subcellularLocation>
    <subcellularLocation>
        <location evidence="1 17">Membrane</location>
        <topology evidence="1 17">Multi-pass membrane protein</topology>
    </subcellularLocation>
</comment>
<evidence type="ECO:0000256" key="6">
    <source>
        <dbReference type="ARBA" id="ARBA00022741"/>
    </source>
</evidence>
<feature type="compositionally biased region" description="Polar residues" evidence="18">
    <location>
        <begin position="597"/>
        <end position="627"/>
    </location>
</feature>
<sequence length="1432" mass="163839">MSKFNDNNNNYRTGSFNYLQPNSVDDDNNSITYPESTISVKPLIDNKHYQVNHNHYNSNSSQSDYNYIELNELNSNIYQTRNMNPINEKSSSSNTGQINIPNNNSNRHSISIDSDIESKHSKKNRPMSIASRTSRLSRVSTLSRIYQNENVGRAIYVNSPNGKQSANFDNKKKKKSKKKSEFISNKVRTARYTLANFLPKQLIAQFSKLANVYFLFISCLQVIPNLSPTGKYTTLIPLCLFVSIAMLREAYDDYKRHKQDNLENNCTAKIFVRNGRGGYEWKSIPWKDISVGDIICISNNEQIPSDVVVLASSNDKGICFIETASLDGETNLKQRQALKETTDAIYDEDTLNKFSCKIQSESPHEDLYNFDGYMEIYNNNNSNERIPLTISQLLLRGAILRNTNFIFAVVVFTGEETRIRLNASKGIRTKAPALDKFTNKIVVSLFVAVLIIALITLLMSIYWNKKHPVNWYLKDLEEEESNKTKWLKIFMRYLTNIVLYNTLIPISLYVTLEFIKLMQVFFMNHDLAMYDEESDSPCVARTSSLNEDLGQVRYVFSDKTGTLTENRMVFKNMSIAGVSYLHEAGMNTNKGKDESTESMGSKPINSYDSNNFHNRSESPLTQSQSNLENYGNKVTSTIQENSINTKVLVNELMANNGNWTDNQNEIIDFLIGMALCHTVVPENKDKDRKNSDFLRTSLTRIDTFNDNPQYNTLNSGDKFKISYQSSSPDEMAIVTAARQMKVVLTDKSMTDISLNILGQNVDTQYKLLNVIEFSSARKRMSTIYEYPDGRIIILCKGADSVILERLKKREEMTEKEKRILDITNDHLTQYSIEGLRTLLYGYREIDYKEYEQWLNIWNEATTALTDRNEKIERAAEEIETGFSLLGATAIEDKLQKDVPKTIEKLREAGIHVWMLTGDKKETAFNIGITCNIIKDNSIIFRIEGDNINEISKVIDKSLVDIENIKKANKKKRNPDHTVAIIDGDCLLKIEKDAETKAKLEKANSNENGSKKNKLGIRKKLPTGNLLKFLDLGCRADSVICCRFSPSQKALVVSSIRNILMKNPTFASGNEYSKNSSAVTLAIGDGANDVPMIQAAHVGIGITGREGLAAARSSDYSFAQFRFLQPLLLIHGHYDYVRVCRFLLGTFYKCTTFYMTQFLFQIFCGWNGTSLYEPWTLALYNVFFSSIPVVFVGMFEKDLHKKTLMANPKLYQYGQHNLALTWSTFWRWLIQGLWHSLCCVFIPFILYNCFSPFSTVDYYNMTKINGIDTYYKKSGLLWNLTKLFRSDGAMNVQDNSLLFLGTVVYTSAIFIVTIKISYIENHNHVFLTHLAAFISLFLWFGFNFIYQNFGHFFGVGESVHYMWHNVFKSPGMIVQAVLMVVITVIAALVICDYAFAVIWSWFDLDKNRGNEALDIELCQRWEKDNEKKRSHNY</sequence>
<evidence type="ECO:0000259" key="19">
    <source>
        <dbReference type="Pfam" id="PF00122"/>
    </source>
</evidence>
<organism evidence="22 23">
    <name type="scientific">Anaeromyces robustus</name>
    <dbReference type="NCBI Taxonomy" id="1754192"/>
    <lineage>
        <taxon>Eukaryota</taxon>
        <taxon>Fungi</taxon>
        <taxon>Fungi incertae sedis</taxon>
        <taxon>Chytridiomycota</taxon>
        <taxon>Chytridiomycota incertae sedis</taxon>
        <taxon>Neocallimastigomycetes</taxon>
        <taxon>Neocallimastigales</taxon>
        <taxon>Neocallimastigaceae</taxon>
        <taxon>Anaeromyces</taxon>
    </lineage>
</organism>
<dbReference type="InterPro" id="IPR032630">
    <property type="entry name" value="P_typ_ATPase_c"/>
</dbReference>
<dbReference type="Gene3D" id="3.40.1110.10">
    <property type="entry name" value="Calcium-transporting ATPase, cytoplasmic domain N"/>
    <property type="match status" value="2"/>
</dbReference>
<name>A0A1Y1XD99_9FUNG</name>
<gene>
    <name evidence="22" type="ORF">BCR32DRAFT_291993</name>
</gene>
<dbReference type="NCBIfam" id="TIGR01494">
    <property type="entry name" value="ATPase_P-type"/>
    <property type="match status" value="1"/>
</dbReference>
<dbReference type="SUPFAM" id="SSF81665">
    <property type="entry name" value="Calcium ATPase, transmembrane domain M"/>
    <property type="match status" value="1"/>
</dbReference>
<feature type="transmembrane region" description="Helical" evidence="17">
    <location>
        <begin position="493"/>
        <end position="515"/>
    </location>
</feature>
<dbReference type="PROSITE" id="PS00154">
    <property type="entry name" value="ATPASE_E1_E2"/>
    <property type="match status" value="1"/>
</dbReference>
<dbReference type="Pfam" id="PF00122">
    <property type="entry name" value="E1-E2_ATPase"/>
    <property type="match status" value="1"/>
</dbReference>
<feature type="binding site" evidence="16">
    <location>
        <position position="1088"/>
    </location>
    <ligand>
        <name>Mg(2+)</name>
        <dbReference type="ChEBI" id="CHEBI:18420"/>
    </ligand>
</feature>
<evidence type="ECO:0000256" key="13">
    <source>
        <dbReference type="ARBA" id="ARBA00049128"/>
    </source>
</evidence>
<feature type="binding site" evidence="15">
    <location>
        <position position="836"/>
    </location>
    <ligand>
        <name>ATP</name>
        <dbReference type="ChEBI" id="CHEBI:30616"/>
    </ligand>
</feature>
<evidence type="ECO:0000256" key="5">
    <source>
        <dbReference type="ARBA" id="ARBA00022723"/>
    </source>
</evidence>
<dbReference type="InterPro" id="IPR023299">
    <property type="entry name" value="ATPase_P-typ_cyto_dom_N"/>
</dbReference>
<evidence type="ECO:0000256" key="10">
    <source>
        <dbReference type="ARBA" id="ARBA00022989"/>
    </source>
</evidence>
<dbReference type="Pfam" id="PF13246">
    <property type="entry name" value="Cation_ATPase"/>
    <property type="match status" value="1"/>
</dbReference>
<dbReference type="InterPro" id="IPR008250">
    <property type="entry name" value="ATPase_P-typ_transduc_dom_A_sf"/>
</dbReference>
<dbReference type="GO" id="GO:0005802">
    <property type="term" value="C:trans-Golgi network"/>
    <property type="evidence" value="ECO:0007669"/>
    <property type="project" value="TreeGrafter"/>
</dbReference>
<dbReference type="OrthoDB" id="377733at2759"/>
<dbReference type="SFLD" id="SFLDG00002">
    <property type="entry name" value="C1.7:_P-type_atpase_like"/>
    <property type="match status" value="1"/>
</dbReference>
<dbReference type="Gene3D" id="2.70.150.10">
    <property type="entry name" value="Calcium-transporting ATPase, cytoplasmic transduction domain A"/>
    <property type="match status" value="1"/>
</dbReference>
<keyword evidence="11 17" id="KW-0472">Membrane</keyword>
<keyword evidence="7 15" id="KW-0067">ATP-binding</keyword>
<dbReference type="InterPro" id="IPR023298">
    <property type="entry name" value="ATPase_P-typ_TM_dom_sf"/>
</dbReference>
<dbReference type="GO" id="GO:0140326">
    <property type="term" value="F:ATPase-coupled intramembrane lipid transporter activity"/>
    <property type="evidence" value="ECO:0007669"/>
    <property type="project" value="UniProtKB-EC"/>
</dbReference>
<evidence type="ECO:0000256" key="7">
    <source>
        <dbReference type="ARBA" id="ARBA00022840"/>
    </source>
</evidence>
<feature type="binding site" evidence="15">
    <location>
        <position position="796"/>
    </location>
    <ligand>
        <name>ATP</name>
        <dbReference type="ChEBI" id="CHEBI:30616"/>
    </ligand>
</feature>
<evidence type="ECO:0000259" key="20">
    <source>
        <dbReference type="Pfam" id="PF16209"/>
    </source>
</evidence>
<dbReference type="SFLD" id="SFLDS00003">
    <property type="entry name" value="Haloacid_Dehalogenase"/>
    <property type="match status" value="1"/>
</dbReference>
<feature type="transmembrane region" description="Helical" evidence="17">
    <location>
        <begin position="1371"/>
        <end position="1401"/>
    </location>
</feature>
<dbReference type="InterPro" id="IPR001757">
    <property type="entry name" value="P_typ_ATPase"/>
</dbReference>
<feature type="binding site" evidence="15">
    <location>
        <position position="730"/>
    </location>
    <ligand>
        <name>ATP</name>
        <dbReference type="ChEBI" id="CHEBI:30616"/>
    </ligand>
</feature>
<dbReference type="GO" id="GO:0032456">
    <property type="term" value="P:endocytic recycling"/>
    <property type="evidence" value="ECO:0007669"/>
    <property type="project" value="TreeGrafter"/>
</dbReference>
<feature type="active site" description="4-aspartylphosphate intermediate" evidence="14">
    <location>
        <position position="558"/>
    </location>
</feature>
<dbReference type="InterPro" id="IPR032631">
    <property type="entry name" value="P-type_ATPase_N"/>
</dbReference>